<name>A0A6S7H5L1_PARCT</name>
<keyword evidence="8" id="KW-1185">Reference proteome</keyword>
<dbReference type="GO" id="GO:0022857">
    <property type="term" value="F:transmembrane transporter activity"/>
    <property type="evidence" value="ECO:0007669"/>
    <property type="project" value="TreeGrafter"/>
</dbReference>
<dbReference type="PANTHER" id="PTHR47143:SF1">
    <property type="entry name" value="ION_TRANS DOMAIN-CONTAINING PROTEIN"/>
    <property type="match status" value="1"/>
</dbReference>
<evidence type="ECO:0000313" key="7">
    <source>
        <dbReference type="EMBL" id="CAB3998222.1"/>
    </source>
</evidence>
<reference evidence="7" key="1">
    <citation type="submission" date="2020-04" db="EMBL/GenBank/DDBJ databases">
        <authorList>
            <person name="Alioto T."/>
            <person name="Alioto T."/>
            <person name="Gomez Garrido J."/>
        </authorList>
    </citation>
    <scope>NUCLEOTIDE SEQUENCE</scope>
    <source>
        <strain evidence="7">A484AB</strain>
    </source>
</reference>
<protein>
    <submittedName>
        <fullName evidence="7">Uncharacterized protein</fullName>
    </submittedName>
</protein>
<dbReference type="EMBL" id="CACRXK020003302">
    <property type="protein sequence ID" value="CAB3998222.1"/>
    <property type="molecule type" value="Genomic_DNA"/>
</dbReference>
<keyword evidence="2" id="KW-0677">Repeat</keyword>
<dbReference type="AlphaFoldDB" id="A0A6S7H5L1"/>
<organism evidence="7 8">
    <name type="scientific">Paramuricea clavata</name>
    <name type="common">Red gorgonian</name>
    <name type="synonym">Violescent sea-whip</name>
    <dbReference type="NCBI Taxonomy" id="317549"/>
    <lineage>
        <taxon>Eukaryota</taxon>
        <taxon>Metazoa</taxon>
        <taxon>Cnidaria</taxon>
        <taxon>Anthozoa</taxon>
        <taxon>Octocorallia</taxon>
        <taxon>Malacalcyonacea</taxon>
        <taxon>Plexauridae</taxon>
        <taxon>Paramuricea</taxon>
    </lineage>
</organism>
<keyword evidence="3" id="KW-0040">ANK repeat</keyword>
<accession>A0A6S7H5L1</accession>
<proteinExistence type="predicted"/>
<dbReference type="GO" id="GO:1902495">
    <property type="term" value="C:transmembrane transporter complex"/>
    <property type="evidence" value="ECO:0007669"/>
    <property type="project" value="TreeGrafter"/>
</dbReference>
<keyword evidence="5" id="KW-0325">Glycoprotein</keyword>
<dbReference type="PANTHER" id="PTHR47143">
    <property type="entry name" value="TRANSIENT RECEPTOR POTENTIAL CATION CHANNEL PROTEIN PAINLESS"/>
    <property type="match status" value="1"/>
</dbReference>
<evidence type="ECO:0000256" key="2">
    <source>
        <dbReference type="ARBA" id="ARBA00022737"/>
    </source>
</evidence>
<dbReference type="OrthoDB" id="1661883at2759"/>
<keyword evidence="1" id="KW-0813">Transport</keyword>
<evidence type="ECO:0000256" key="4">
    <source>
        <dbReference type="ARBA" id="ARBA00023065"/>
    </source>
</evidence>
<evidence type="ECO:0000313" key="8">
    <source>
        <dbReference type="Proteomes" id="UP001152795"/>
    </source>
</evidence>
<evidence type="ECO:0000256" key="6">
    <source>
        <dbReference type="ARBA" id="ARBA00023303"/>
    </source>
</evidence>
<evidence type="ECO:0000256" key="5">
    <source>
        <dbReference type="ARBA" id="ARBA00023180"/>
    </source>
</evidence>
<dbReference type="GO" id="GO:0034220">
    <property type="term" value="P:monoatomic ion transmembrane transport"/>
    <property type="evidence" value="ECO:0007669"/>
    <property type="project" value="UniProtKB-KW"/>
</dbReference>
<dbReference type="Proteomes" id="UP001152795">
    <property type="component" value="Unassembled WGS sequence"/>
</dbReference>
<sequence>MVENESEICLGHPVSVKYVNLKWQKRGFKYSLIAIILSLIFHICLMAYAILVIGEIVETKDPAGKIRVSTAPDAPVTMALRIILLIITFAAMVKDIFQIKMQRFRYFTKLSHYLEMAMHIMVILFLLPVNKILTKTHIGAGAFAVLYSWMTLIQYLKVVPVMGIYIIVVQTIFWTLMKGLSSEVNAVFSSLLETLSLEPFVLSLTPPFEDPLR</sequence>
<keyword evidence="4" id="KW-0406">Ion transport</keyword>
<dbReference type="InterPro" id="IPR052076">
    <property type="entry name" value="TRP_cation_channel"/>
</dbReference>
<evidence type="ECO:0000256" key="3">
    <source>
        <dbReference type="ARBA" id="ARBA00023043"/>
    </source>
</evidence>
<keyword evidence="6" id="KW-0407">Ion channel</keyword>
<gene>
    <name evidence="7" type="ORF">PACLA_8A027753</name>
</gene>
<evidence type="ECO:0000256" key="1">
    <source>
        <dbReference type="ARBA" id="ARBA00022448"/>
    </source>
</evidence>
<comment type="caution">
    <text evidence="7">The sequence shown here is derived from an EMBL/GenBank/DDBJ whole genome shotgun (WGS) entry which is preliminary data.</text>
</comment>